<dbReference type="AlphaFoldDB" id="A0A916IVV5"/>
<dbReference type="Pfam" id="PF02254">
    <property type="entry name" value="TrkA_N"/>
    <property type="match status" value="1"/>
</dbReference>
<feature type="transmembrane region" description="Helical" evidence="1">
    <location>
        <begin position="81"/>
        <end position="98"/>
    </location>
</feature>
<dbReference type="EMBL" id="CAJPUY010000016">
    <property type="protein sequence ID" value="CAG2150896.1"/>
    <property type="molecule type" value="Genomic_DNA"/>
</dbReference>
<protein>
    <recommendedName>
        <fullName evidence="2">RCK N-terminal domain-containing protein</fullName>
    </recommendedName>
</protein>
<evidence type="ECO:0000313" key="3">
    <source>
        <dbReference type="EMBL" id="CAG2150896.1"/>
    </source>
</evidence>
<name>A0A916IVV5_9BURK</name>
<dbReference type="InterPro" id="IPR050721">
    <property type="entry name" value="Trk_Ktr_HKT_K-transport"/>
</dbReference>
<dbReference type="InterPro" id="IPR003148">
    <property type="entry name" value="RCK_N"/>
</dbReference>
<organism evidence="3 4">
    <name type="scientific">Cupriavidus yeoncheonensis</name>
    <dbReference type="NCBI Taxonomy" id="1462994"/>
    <lineage>
        <taxon>Bacteria</taxon>
        <taxon>Pseudomonadati</taxon>
        <taxon>Pseudomonadota</taxon>
        <taxon>Betaproteobacteria</taxon>
        <taxon>Burkholderiales</taxon>
        <taxon>Burkholderiaceae</taxon>
        <taxon>Cupriavidus</taxon>
    </lineage>
</organism>
<evidence type="ECO:0000256" key="1">
    <source>
        <dbReference type="SAM" id="Phobius"/>
    </source>
</evidence>
<keyword evidence="1" id="KW-1133">Transmembrane helix</keyword>
<reference evidence="3" key="1">
    <citation type="submission" date="2021-03" db="EMBL/GenBank/DDBJ databases">
        <authorList>
            <person name="Peeters C."/>
        </authorList>
    </citation>
    <scope>NUCLEOTIDE SEQUENCE</scope>
    <source>
        <strain evidence="3">LMG 31506</strain>
    </source>
</reference>
<keyword evidence="4" id="KW-1185">Reference proteome</keyword>
<gene>
    <name evidence="3" type="ORF">LMG31506_04320</name>
</gene>
<dbReference type="GO" id="GO:0006813">
    <property type="term" value="P:potassium ion transport"/>
    <property type="evidence" value="ECO:0007669"/>
    <property type="project" value="InterPro"/>
</dbReference>
<keyword evidence="1" id="KW-0472">Membrane</keyword>
<dbReference type="Gene3D" id="3.40.50.720">
    <property type="entry name" value="NAD(P)-binding Rossmann-like Domain"/>
    <property type="match status" value="1"/>
</dbReference>
<dbReference type="InterPro" id="IPR036291">
    <property type="entry name" value="NAD(P)-bd_dom_sf"/>
</dbReference>
<dbReference type="SUPFAM" id="SSF51735">
    <property type="entry name" value="NAD(P)-binding Rossmann-fold domains"/>
    <property type="match status" value="1"/>
</dbReference>
<accession>A0A916IVV5</accession>
<feature type="transmembrane region" description="Helical" evidence="1">
    <location>
        <begin position="25"/>
        <end position="44"/>
    </location>
</feature>
<dbReference type="PANTHER" id="PTHR43833:SF9">
    <property type="entry name" value="POTASSIUM CHANNEL PROTEIN YUGO-RELATED"/>
    <property type="match status" value="1"/>
</dbReference>
<evidence type="ECO:0000313" key="4">
    <source>
        <dbReference type="Proteomes" id="UP000672934"/>
    </source>
</evidence>
<proteinExistence type="predicted"/>
<feature type="domain" description="RCK N-terminal" evidence="2">
    <location>
        <begin position="130"/>
        <end position="244"/>
    </location>
</feature>
<sequence>MWLYRVDEPHLGSLRIREWRRRVRHTIGLLVLLLVGAVVGLALLDRSNASPSTKMFAALWDGMNLVTTLGDFSEFDDRKKVFMLLAMFATMLVGGYAVSRLTGMLSGDDVMAYRENRAMERKLERLVNHVVLVGFDALGELVAERLREAGETILVLVADRYAAERACAHEHMALLGSPGVFDEVLRLARLDCAKALIVTVREADNKLAVTLMAHTLNPALAIAVPGENSLRKNLLESAGASDVVLGDELVANALVSKLFSNMIPRE</sequence>
<evidence type="ECO:0000259" key="2">
    <source>
        <dbReference type="Pfam" id="PF02254"/>
    </source>
</evidence>
<dbReference type="PANTHER" id="PTHR43833">
    <property type="entry name" value="POTASSIUM CHANNEL PROTEIN 2-RELATED-RELATED"/>
    <property type="match status" value="1"/>
</dbReference>
<dbReference type="Proteomes" id="UP000672934">
    <property type="component" value="Unassembled WGS sequence"/>
</dbReference>
<dbReference type="SUPFAM" id="SSF81324">
    <property type="entry name" value="Voltage-gated potassium channels"/>
    <property type="match status" value="1"/>
</dbReference>
<keyword evidence="1" id="KW-0812">Transmembrane</keyword>
<comment type="caution">
    <text evidence="3">The sequence shown here is derived from an EMBL/GenBank/DDBJ whole genome shotgun (WGS) entry which is preliminary data.</text>
</comment>